<dbReference type="InterPro" id="IPR013785">
    <property type="entry name" value="Aldolase_TIM"/>
</dbReference>
<feature type="domain" description="Nicotinate phosphoribosyltransferase C-terminal" evidence="12">
    <location>
        <begin position="382"/>
        <end position="443"/>
    </location>
</feature>
<reference evidence="13 14" key="1">
    <citation type="submission" date="2023-03" db="EMBL/GenBank/DDBJ databases">
        <title>YIM 152171 draft genome.</title>
        <authorList>
            <person name="Yang Z."/>
        </authorList>
    </citation>
    <scope>NUCLEOTIDE SEQUENCE [LARGE SCALE GENOMIC DNA]</scope>
    <source>
        <strain evidence="13 14">YIM 152171</strain>
    </source>
</reference>
<comment type="PTM">
    <text evidence="9">Transiently phosphorylated on a His residue during the reaction cycle. Phosphorylation strongly increases the affinity for substrates and increases the rate of nicotinate D-ribonucleotide production. Dephosphorylation regenerates the low-affinity form of the enzyme, leading to product release.</text>
</comment>
<dbReference type="EMBL" id="JARGEQ010000091">
    <property type="protein sequence ID" value="MDF1586653.1"/>
    <property type="molecule type" value="Genomic_DNA"/>
</dbReference>
<evidence type="ECO:0000256" key="8">
    <source>
        <dbReference type="ARBA" id="ARBA00048668"/>
    </source>
</evidence>
<dbReference type="NCBIfam" id="TIGR01513">
    <property type="entry name" value="NAPRTase_put"/>
    <property type="match status" value="1"/>
</dbReference>
<evidence type="ECO:0000256" key="9">
    <source>
        <dbReference type="RuleBase" id="RU365100"/>
    </source>
</evidence>
<comment type="function">
    <text evidence="9">Catalyzes the first step in the biosynthesis of NAD from nicotinic acid, the ATP-dependent synthesis of beta-nicotinate D-ribonucleotide from nicotinate and 5-phospho-D-ribose 1-phosphate.</text>
</comment>
<protein>
    <recommendedName>
        <fullName evidence="3 9">Nicotinate phosphoribosyltransferase</fullName>
        <ecNumber evidence="3 9">6.3.4.21</ecNumber>
    </recommendedName>
</protein>
<dbReference type="GO" id="GO:0005829">
    <property type="term" value="C:cytosol"/>
    <property type="evidence" value="ECO:0007669"/>
    <property type="project" value="TreeGrafter"/>
</dbReference>
<organism evidence="13 14">
    <name type="scientific">Marinimicrococcus flavescens</name>
    <dbReference type="NCBI Taxonomy" id="3031815"/>
    <lineage>
        <taxon>Bacteria</taxon>
        <taxon>Pseudomonadati</taxon>
        <taxon>Pseudomonadota</taxon>
        <taxon>Alphaproteobacteria</taxon>
        <taxon>Geminicoccales</taxon>
        <taxon>Geminicoccaceae</taxon>
        <taxon>Marinimicrococcus</taxon>
    </lineage>
</organism>
<dbReference type="Proteomes" id="UP001301140">
    <property type="component" value="Unassembled WGS sequence"/>
</dbReference>
<evidence type="ECO:0000256" key="6">
    <source>
        <dbReference type="ARBA" id="ARBA00022642"/>
    </source>
</evidence>
<dbReference type="Pfam" id="PF17767">
    <property type="entry name" value="NAPRTase_N"/>
    <property type="match status" value="1"/>
</dbReference>
<dbReference type="SUPFAM" id="SSF54675">
    <property type="entry name" value="Nicotinate/Quinolinate PRTase N-terminal domain-like"/>
    <property type="match status" value="1"/>
</dbReference>
<dbReference type="RefSeq" id="WP_327789068.1">
    <property type="nucleotide sequence ID" value="NZ_JARGEQ010000091.1"/>
</dbReference>
<accession>A0AAP3XRH7</accession>
<evidence type="ECO:0000256" key="5">
    <source>
        <dbReference type="ARBA" id="ARBA00022598"/>
    </source>
</evidence>
<proteinExistence type="inferred from homology"/>
<evidence type="ECO:0000256" key="1">
    <source>
        <dbReference type="ARBA" id="ARBA00004952"/>
    </source>
</evidence>
<dbReference type="InterPro" id="IPR036068">
    <property type="entry name" value="Nicotinate_pribotase-like_C"/>
</dbReference>
<dbReference type="GO" id="GO:0016757">
    <property type="term" value="F:glycosyltransferase activity"/>
    <property type="evidence" value="ECO:0007669"/>
    <property type="project" value="UniProtKB-KW"/>
</dbReference>
<dbReference type="InterPro" id="IPR041525">
    <property type="entry name" value="N/Namide_PRibTrfase"/>
</dbReference>
<name>A0AAP3XRH7_9PROT</name>
<dbReference type="GO" id="GO:0004516">
    <property type="term" value="F:nicotinate phosphoribosyltransferase activity"/>
    <property type="evidence" value="ECO:0007669"/>
    <property type="project" value="UniProtKB-UniRule"/>
</dbReference>
<keyword evidence="7 9" id="KW-0808">Transferase</keyword>
<evidence type="ECO:0000313" key="14">
    <source>
        <dbReference type="Proteomes" id="UP001301140"/>
    </source>
</evidence>
<sequence>MTYQRARGDEAGSSLLLTDLYELNMFQAYLEAGMEGEAVFEFFVRKLPPERNFAMAAGLEQAVAFLEAARFSEEEIAWLEAGGRFSASCLEALAALRFTGSVEALPEGTLVFPDEPVLRLVAPLPQAQLFESRLINILHFQTMIASKAARLVLAAEGRTLVDFGLRRAHGAEAGLLAARAAFLAGFDGSATVLAEARFGVPAFGTMAHSFIQAHASEEEAFLGFARARPRQVTLLIDTYDTEEGARKVVRLAPRLAAEGAPVQAVRLDSGDLAAHARAVREILDQGGLGAVRIFASSSLDEREVARLLGAGAPIDGFGVGTSLTTSGDRPSLDCAYKLMEYDGIARRKRSEGKATWPGRKQVWRRFEKGCMAGDTVTLEGDPCEGEALLVPVMREGRRLTAPPTLAESRAHASRQLAALPGPLRALEAAPAYPVAIAPALRRLAEAVDRRLAAG</sequence>
<keyword evidence="13" id="KW-0328">Glycosyltransferase</keyword>
<evidence type="ECO:0000259" key="12">
    <source>
        <dbReference type="Pfam" id="PF17956"/>
    </source>
</evidence>
<dbReference type="InterPro" id="IPR040727">
    <property type="entry name" value="NAPRTase_N"/>
</dbReference>
<dbReference type="PANTHER" id="PTHR11098:SF1">
    <property type="entry name" value="NICOTINATE PHOSPHORIBOSYLTRANSFERASE"/>
    <property type="match status" value="1"/>
</dbReference>
<dbReference type="Pfam" id="PF04095">
    <property type="entry name" value="NAPRTase"/>
    <property type="match status" value="1"/>
</dbReference>
<feature type="domain" description="Nicotinate phosphoribosyltransferase N-terminal" evidence="11">
    <location>
        <begin position="16"/>
        <end position="138"/>
    </location>
</feature>
<comment type="catalytic activity">
    <reaction evidence="8 9">
        <text>5-phospho-alpha-D-ribose 1-diphosphate + nicotinate + ATP + H2O = nicotinate beta-D-ribonucleotide + ADP + phosphate + diphosphate</text>
        <dbReference type="Rhea" id="RHEA:36163"/>
        <dbReference type="ChEBI" id="CHEBI:15377"/>
        <dbReference type="ChEBI" id="CHEBI:30616"/>
        <dbReference type="ChEBI" id="CHEBI:32544"/>
        <dbReference type="ChEBI" id="CHEBI:33019"/>
        <dbReference type="ChEBI" id="CHEBI:43474"/>
        <dbReference type="ChEBI" id="CHEBI:57502"/>
        <dbReference type="ChEBI" id="CHEBI:58017"/>
        <dbReference type="ChEBI" id="CHEBI:456216"/>
        <dbReference type="EC" id="6.3.4.21"/>
    </reaction>
</comment>
<dbReference type="InterPro" id="IPR041619">
    <property type="entry name" value="NAPRTase_C"/>
</dbReference>
<dbReference type="AlphaFoldDB" id="A0AAP3XRH7"/>
<dbReference type="Pfam" id="PF17956">
    <property type="entry name" value="NAPRTase_C"/>
    <property type="match status" value="1"/>
</dbReference>
<feature type="domain" description="Nicotinate/nicotinamide phosphoribosyltransferase" evidence="10">
    <location>
        <begin position="160"/>
        <end position="338"/>
    </location>
</feature>
<keyword evidence="14" id="KW-1185">Reference proteome</keyword>
<keyword evidence="4" id="KW-0597">Phosphoprotein</keyword>
<dbReference type="EC" id="6.3.4.21" evidence="3 9"/>
<evidence type="ECO:0000256" key="2">
    <source>
        <dbReference type="ARBA" id="ARBA00010897"/>
    </source>
</evidence>
<evidence type="ECO:0000256" key="3">
    <source>
        <dbReference type="ARBA" id="ARBA00013236"/>
    </source>
</evidence>
<comment type="caution">
    <text evidence="13">The sequence shown here is derived from an EMBL/GenBank/DDBJ whole genome shotgun (WGS) entry which is preliminary data.</text>
</comment>
<dbReference type="InterPro" id="IPR007229">
    <property type="entry name" value="Nic_PRibTrfase-Fam"/>
</dbReference>
<evidence type="ECO:0000259" key="10">
    <source>
        <dbReference type="Pfam" id="PF04095"/>
    </source>
</evidence>
<dbReference type="PANTHER" id="PTHR11098">
    <property type="entry name" value="NICOTINATE PHOSPHORIBOSYLTRANSFERASE"/>
    <property type="match status" value="1"/>
</dbReference>
<keyword evidence="5 9" id="KW-0436">Ligase</keyword>
<dbReference type="NCBIfam" id="NF009131">
    <property type="entry name" value="PRK12484.1"/>
    <property type="match status" value="1"/>
</dbReference>
<dbReference type="Gene3D" id="3.20.140.10">
    <property type="entry name" value="nicotinate phosphoribosyltransferase"/>
    <property type="match status" value="2"/>
</dbReference>
<dbReference type="SUPFAM" id="SSF51690">
    <property type="entry name" value="Nicotinate/Quinolinate PRTase C-terminal domain-like"/>
    <property type="match status" value="1"/>
</dbReference>
<dbReference type="GO" id="GO:0034355">
    <property type="term" value="P:NAD+ biosynthetic process via the salvage pathway"/>
    <property type="evidence" value="ECO:0007669"/>
    <property type="project" value="TreeGrafter"/>
</dbReference>
<evidence type="ECO:0000259" key="11">
    <source>
        <dbReference type="Pfam" id="PF17767"/>
    </source>
</evidence>
<evidence type="ECO:0000313" key="13">
    <source>
        <dbReference type="EMBL" id="MDF1586653.1"/>
    </source>
</evidence>
<evidence type="ECO:0000256" key="7">
    <source>
        <dbReference type="ARBA" id="ARBA00022679"/>
    </source>
</evidence>
<gene>
    <name evidence="13" type="ORF">PZ740_09695</name>
</gene>
<dbReference type="PIRSF" id="PIRSF000484">
    <property type="entry name" value="NAPRT"/>
    <property type="match status" value="1"/>
</dbReference>
<dbReference type="InterPro" id="IPR006405">
    <property type="entry name" value="Nic_PRibTrfase_pncB"/>
</dbReference>
<evidence type="ECO:0000256" key="4">
    <source>
        <dbReference type="ARBA" id="ARBA00022553"/>
    </source>
</evidence>
<comment type="similarity">
    <text evidence="2 9">Belongs to the NAPRTase family.</text>
</comment>
<comment type="pathway">
    <text evidence="1 9">Cofactor biosynthesis; NAD(+) biosynthesis; nicotinate D-ribonucleotide from nicotinate: step 1/1.</text>
</comment>
<dbReference type="Gene3D" id="3.20.20.70">
    <property type="entry name" value="Aldolase class I"/>
    <property type="match status" value="1"/>
</dbReference>
<dbReference type="NCBIfam" id="NF006696">
    <property type="entry name" value="PRK09243.1-3"/>
    <property type="match status" value="1"/>
</dbReference>
<dbReference type="CDD" id="cd01570">
    <property type="entry name" value="NAPRTase_A"/>
    <property type="match status" value="1"/>
</dbReference>
<keyword evidence="6 9" id="KW-0662">Pyridine nucleotide biosynthesis</keyword>